<proteinExistence type="predicted"/>
<evidence type="ECO:0000313" key="2">
    <source>
        <dbReference type="EMBL" id="KKN05319.1"/>
    </source>
</evidence>
<dbReference type="EMBL" id="LAZR01004818">
    <property type="protein sequence ID" value="KKN05319.1"/>
    <property type="molecule type" value="Genomic_DNA"/>
</dbReference>
<keyword evidence="1" id="KW-0472">Membrane</keyword>
<organism evidence="2">
    <name type="scientific">marine sediment metagenome</name>
    <dbReference type="NCBI Taxonomy" id="412755"/>
    <lineage>
        <taxon>unclassified sequences</taxon>
        <taxon>metagenomes</taxon>
        <taxon>ecological metagenomes</taxon>
    </lineage>
</organism>
<reference evidence="2" key="1">
    <citation type="journal article" date="2015" name="Nature">
        <title>Complex archaea that bridge the gap between prokaryotes and eukaryotes.</title>
        <authorList>
            <person name="Spang A."/>
            <person name="Saw J.H."/>
            <person name="Jorgensen S.L."/>
            <person name="Zaremba-Niedzwiedzka K."/>
            <person name="Martijn J."/>
            <person name="Lind A.E."/>
            <person name="van Eijk R."/>
            <person name="Schleper C."/>
            <person name="Guy L."/>
            <person name="Ettema T.J."/>
        </authorList>
    </citation>
    <scope>NUCLEOTIDE SEQUENCE</scope>
</reference>
<evidence type="ECO:0000256" key="1">
    <source>
        <dbReference type="SAM" id="Phobius"/>
    </source>
</evidence>
<name>A0A0F9MHK2_9ZZZZ</name>
<feature type="non-terminal residue" evidence="2">
    <location>
        <position position="1"/>
    </location>
</feature>
<keyword evidence="1" id="KW-1133">Transmembrane helix</keyword>
<accession>A0A0F9MHK2</accession>
<protein>
    <submittedName>
        <fullName evidence="2">Uncharacterized protein</fullName>
    </submittedName>
</protein>
<sequence length="127" mass="14456">LKKPLIDLSKIEGVGSFLSKGKRSKIFLVGSSEMLKDSLLDPEGKGSNAIFIMNILDVLNHREDIAAMRSKEQLFNPLYETKGYARAFTKTFNVAGLPVLVVLFGLFVWLRRHSRKKQIQMIFQKSR</sequence>
<keyword evidence="1" id="KW-0812">Transmembrane</keyword>
<dbReference type="AlphaFoldDB" id="A0A0F9MHK2"/>
<comment type="caution">
    <text evidence="2">The sequence shown here is derived from an EMBL/GenBank/DDBJ whole genome shotgun (WGS) entry which is preliminary data.</text>
</comment>
<feature type="transmembrane region" description="Helical" evidence="1">
    <location>
        <begin position="92"/>
        <end position="110"/>
    </location>
</feature>
<gene>
    <name evidence="2" type="ORF">LCGC14_1088400</name>
</gene>